<evidence type="ECO:0000313" key="1">
    <source>
        <dbReference type="EMBL" id="MEG3436984.1"/>
    </source>
</evidence>
<dbReference type="EMBL" id="JBAFSM010000011">
    <property type="protein sequence ID" value="MEG3436984.1"/>
    <property type="molecule type" value="Genomic_DNA"/>
</dbReference>
<protein>
    <submittedName>
        <fullName evidence="1">Uncharacterized protein</fullName>
    </submittedName>
</protein>
<accession>A0AAW9QPC4</accession>
<reference evidence="1 2" key="1">
    <citation type="submission" date="2024-01" db="EMBL/GenBank/DDBJ databases">
        <title>Genomic insights into the taxonomy and metabolism of the cyanobacterium Pannus brasiliensis CCIBt3594.</title>
        <authorList>
            <person name="Machado M."/>
            <person name="Botero N.B."/>
            <person name="Andreote A.P.D."/>
            <person name="Feitosa A.M.T."/>
            <person name="Popin R."/>
            <person name="Sivonen K."/>
            <person name="Fiore M.F."/>
        </authorList>
    </citation>
    <scope>NUCLEOTIDE SEQUENCE [LARGE SCALE GENOMIC DNA]</scope>
    <source>
        <strain evidence="1 2">CCIBt3594</strain>
    </source>
</reference>
<comment type="caution">
    <text evidence="1">The sequence shown here is derived from an EMBL/GenBank/DDBJ whole genome shotgun (WGS) entry which is preliminary data.</text>
</comment>
<dbReference type="Proteomes" id="UP001328733">
    <property type="component" value="Unassembled WGS sequence"/>
</dbReference>
<sequence>MREDTNNSEQSLEITREKIIESYLTTINDSFRENRPQLKLVNYGTGSGKTHQLFKAICQSIEEHPDTQIIGIYIAPLRAHLEIPTSVKNQYPNVPVYTLNSSAMRMEEENIEKYRKWIPSIVKNNNLWQTTLKGNSQEKVQELQNGLKKSLDRIKNLEYIRIIDFLDQKSKKDQSDTLKKEIERDLEKFLEFFIKNNPDERFWTTECLNLVEIFFPLHLLRDRSGIVMATYKKFETKIPYFVQKANQADQWVRRDSYLDQYSLESINHQKKFIFAFDEQEEGYKIMLEEKIDIISPQKLAINNALSSIKREFSIFFSKRKKENIDFLDFLKENQGAFHEFEEHFEKGKEIESSLQKFASTYYRLVYQEGNSINFLKQILGVKKSIDIEMNKIIEIYKNQDKDKLVALDFEMLSRVFSKFENNRSLLIAHDLYNRIGHDLMNIFSYNNLYIYNLEPLQKLFLQRSPDGHVHIIDKKVRDKTSVAELVYTLLAIRSRIKDIKKILANVLDAEDSQSRSLEIWATQVTEAQKKIEESASKNKVFKYVERLYVYESYKSMINIKEIFRYQHPKNNLVNYPLREVSIGSTSINESPEYRIQSILANSRNVVFLISATGGIIGDLSTSYDIRYLQDSLRNRSGTSSLQKMNDKEIAICEEIRRQRELKRQITVNFFNETLSSFPNRETQKVVEGFEKNTLKTFVDFSKNNGAWIGPYKIQELKRFIRFLFYLCEEDSIQEIFALTQSLHWITKLIQYCQDINHANFVFEKLLDNKNIYYLTIDHKNYKSTTRIKIILYEASFNNHYQDQTERKTYLDELVEEKGQKIFFISAYQSASKGLNPILKNQEGHEKDFDSLVLLMDSYYTVMKPPGKKSKDSEKFIPLYHFTLMKNLVHFGDSDLEIKDFNEYLSKPDAQAFRTLQHKILLGKEILQAIGRSERRDFPNQIIKIFINEETRKNLVNFYGYLNREEPDEIRKLSVNNYAVYLQVLEEEKKQAIVDYEDHAYHEVQAYHDFQKDRKEMLKQIENFRQDKKAFKAVERWEAVRDRLVFKDPEQYLNKLRKSKLFTNEFIDSLFYRTPERCDFTPYLALEDEYGQEIKIISDSLNGTEVYSYLDRLYPENLKMNARYDDPEEDELELQPLQINPIYRLYNELIPRPEIFRTYIPRFDFFYDVLYPSFAENFVDLWIQKEIFQYEDRAKIKNHYGFERLCDFTKYNKLYERFDLYYRKENTLFCIDVKAWCRTADRNLAQNVVTKTQSKLQSIALAYPEFSSVKGLLLNLHATQDKQNQHSPNLSSGNLIYFGSDNFPIESHTLRNFLILQEN</sequence>
<evidence type="ECO:0000313" key="2">
    <source>
        <dbReference type="Proteomes" id="UP001328733"/>
    </source>
</evidence>
<name>A0AAW9QPC4_9CHRO</name>
<proteinExistence type="predicted"/>
<keyword evidence="2" id="KW-1185">Reference proteome</keyword>
<gene>
    <name evidence="1" type="ORF">V0288_07610</name>
</gene>
<organism evidence="1 2">
    <name type="scientific">Pannus brasiliensis CCIBt3594</name>
    <dbReference type="NCBI Taxonomy" id="1427578"/>
    <lineage>
        <taxon>Bacteria</taxon>
        <taxon>Bacillati</taxon>
        <taxon>Cyanobacteriota</taxon>
        <taxon>Cyanophyceae</taxon>
        <taxon>Oscillatoriophycideae</taxon>
        <taxon>Chroococcales</taxon>
        <taxon>Microcystaceae</taxon>
        <taxon>Pannus</taxon>
    </lineage>
</organism>
<dbReference type="RefSeq" id="WP_332864457.1">
    <property type="nucleotide sequence ID" value="NZ_JBAFSM010000011.1"/>
</dbReference>